<dbReference type="GO" id="GO:0043410">
    <property type="term" value="P:positive regulation of MAPK cascade"/>
    <property type="evidence" value="ECO:0007669"/>
    <property type="project" value="InterPro"/>
</dbReference>
<evidence type="ECO:0000256" key="1">
    <source>
        <dbReference type="ARBA" id="ARBA00004122"/>
    </source>
</evidence>
<dbReference type="RefSeq" id="XP_018023574.1">
    <property type="nucleotide sequence ID" value="XM_018168085.2"/>
</dbReference>
<dbReference type="GO" id="GO:0005765">
    <property type="term" value="C:lysosomal membrane"/>
    <property type="evidence" value="ECO:0007669"/>
    <property type="project" value="UniProtKB-SubCell"/>
</dbReference>
<dbReference type="GO" id="GO:0060090">
    <property type="term" value="F:molecular adaptor activity"/>
    <property type="evidence" value="ECO:0007669"/>
    <property type="project" value="TreeGrafter"/>
</dbReference>
<dbReference type="GO" id="GO:0071230">
    <property type="term" value="P:cellular response to amino acid stimulus"/>
    <property type="evidence" value="ECO:0007669"/>
    <property type="project" value="InterPro"/>
</dbReference>
<dbReference type="GO" id="GO:0042632">
    <property type="term" value="P:cholesterol homeostasis"/>
    <property type="evidence" value="ECO:0007669"/>
    <property type="project" value="InterPro"/>
</dbReference>
<keyword evidence="8" id="KW-0564">Palmitate</keyword>
<evidence type="ECO:0000256" key="5">
    <source>
        <dbReference type="ARBA" id="ARBA00022707"/>
    </source>
</evidence>
<evidence type="ECO:0000256" key="11">
    <source>
        <dbReference type="ARBA" id="ARBA00032695"/>
    </source>
</evidence>
<keyword evidence="9" id="KW-0458">Lysosome</keyword>
<dbReference type="InterPro" id="IPR028209">
    <property type="entry name" value="LAMTOR1/MEH1"/>
</dbReference>
<evidence type="ECO:0000313" key="13">
    <source>
        <dbReference type="Proteomes" id="UP000694843"/>
    </source>
</evidence>
<proteinExistence type="inferred from homology"/>
<evidence type="ECO:0000256" key="7">
    <source>
        <dbReference type="ARBA" id="ARBA00023136"/>
    </source>
</evidence>
<evidence type="ECO:0000256" key="10">
    <source>
        <dbReference type="ARBA" id="ARBA00023288"/>
    </source>
</evidence>
<dbReference type="OrthoDB" id="5562028at2759"/>
<reference evidence="14" key="1">
    <citation type="submission" date="2025-08" db="UniProtKB">
        <authorList>
            <consortium name="RefSeq"/>
        </authorList>
    </citation>
    <scope>IDENTIFICATION</scope>
    <source>
        <tissue evidence="14">Whole organism</tissue>
    </source>
</reference>
<protein>
    <recommendedName>
        <fullName evidence="4">Ragulator complex protein LAMTOR1</fullName>
    </recommendedName>
    <alternativeName>
        <fullName evidence="11">Late endosomal/lysosomal adaptor and MAPK and MTOR activator 1</fullName>
    </alternativeName>
</protein>
<dbReference type="GO" id="GO:0045121">
    <property type="term" value="C:membrane raft"/>
    <property type="evidence" value="ECO:0007669"/>
    <property type="project" value="InterPro"/>
</dbReference>
<evidence type="ECO:0000256" key="8">
    <source>
        <dbReference type="ARBA" id="ARBA00023139"/>
    </source>
</evidence>
<dbReference type="KEGG" id="hazt:108679468"/>
<dbReference type="Pfam" id="PF15454">
    <property type="entry name" value="LAMTOR"/>
    <property type="match status" value="1"/>
</dbReference>
<sequence>MTNFFVKMGCCCGKNEDEDRPYEEADERTRLLADPVRRTSNPVTSEASSSLYKAGSPLQKSDEHQALSAILDETVRNIIDVSQMDNTVSDQHDHLDRTKKYTERIQNSMQAVPTQLPCLALKDIANVEKALAAPSHFVSDYSMMLQACNACSSAVKNISVHPRDDLLVTFAVRA</sequence>
<dbReference type="GeneID" id="108679468"/>
<dbReference type="Proteomes" id="UP000694843">
    <property type="component" value="Unplaced"/>
</dbReference>
<dbReference type="OMA" id="MEQHEIM"/>
<dbReference type="GO" id="GO:0001919">
    <property type="term" value="P:regulation of receptor recycling"/>
    <property type="evidence" value="ECO:0007669"/>
    <property type="project" value="InterPro"/>
</dbReference>
<keyword evidence="6" id="KW-0967">Endosome</keyword>
<comment type="subcellular location">
    <subcellularLocation>
        <location evidence="2">Late endosome membrane</location>
        <topology evidence="2">Lipid-anchor</topology>
        <orientation evidence="2">Cytoplasmic side</orientation>
    </subcellularLocation>
    <subcellularLocation>
        <location evidence="1">Lysosome membrane</location>
        <topology evidence="1">Lipid-anchor</topology>
        <orientation evidence="1">Cytoplasmic side</orientation>
    </subcellularLocation>
</comment>
<dbReference type="GO" id="GO:0071986">
    <property type="term" value="C:Ragulator complex"/>
    <property type="evidence" value="ECO:0007669"/>
    <property type="project" value="InterPro"/>
</dbReference>
<dbReference type="SMART" id="SM01262">
    <property type="entry name" value="LAMTOR"/>
    <property type="match status" value="1"/>
</dbReference>
<comment type="similarity">
    <text evidence="3">Belongs to the LAMTOR1 family.</text>
</comment>
<accession>A0A8B7PBN7</accession>
<dbReference type="PANTHER" id="PTHR13401">
    <property type="entry name" value="RAGULATOR COMPLEX PROTEIN LAMTOR1"/>
    <property type="match status" value="1"/>
</dbReference>
<keyword evidence="13" id="KW-1185">Reference proteome</keyword>
<evidence type="ECO:0000256" key="3">
    <source>
        <dbReference type="ARBA" id="ARBA00010861"/>
    </source>
</evidence>
<evidence type="ECO:0000256" key="9">
    <source>
        <dbReference type="ARBA" id="ARBA00023228"/>
    </source>
</evidence>
<evidence type="ECO:0000256" key="2">
    <source>
        <dbReference type="ARBA" id="ARBA00004577"/>
    </source>
</evidence>
<feature type="compositionally biased region" description="Polar residues" evidence="12">
    <location>
        <begin position="38"/>
        <end position="51"/>
    </location>
</feature>
<feature type="region of interest" description="Disordered" evidence="12">
    <location>
        <begin position="16"/>
        <end position="59"/>
    </location>
</feature>
<dbReference type="AlphaFoldDB" id="A0A8B7PBN7"/>
<evidence type="ECO:0000256" key="4">
    <source>
        <dbReference type="ARBA" id="ARBA00016099"/>
    </source>
</evidence>
<feature type="compositionally biased region" description="Basic and acidic residues" evidence="12">
    <location>
        <begin position="27"/>
        <end position="37"/>
    </location>
</feature>
<dbReference type="GO" id="GO:0016197">
    <property type="term" value="P:endosomal transport"/>
    <property type="evidence" value="ECO:0007669"/>
    <property type="project" value="InterPro"/>
</dbReference>
<evidence type="ECO:0000313" key="14">
    <source>
        <dbReference type="RefSeq" id="XP_018023574.1"/>
    </source>
</evidence>
<dbReference type="GO" id="GO:0032008">
    <property type="term" value="P:positive regulation of TOR signaling"/>
    <property type="evidence" value="ECO:0007669"/>
    <property type="project" value="InterPro"/>
</dbReference>
<keyword evidence="7" id="KW-0472">Membrane</keyword>
<evidence type="ECO:0000256" key="12">
    <source>
        <dbReference type="SAM" id="MobiDB-lite"/>
    </source>
</evidence>
<dbReference type="GO" id="GO:0007040">
    <property type="term" value="P:lysosome organization"/>
    <property type="evidence" value="ECO:0007669"/>
    <property type="project" value="InterPro"/>
</dbReference>
<keyword evidence="10" id="KW-0449">Lipoprotein</keyword>
<gene>
    <name evidence="14" type="primary">LOC108679468</name>
</gene>
<evidence type="ECO:0000256" key="6">
    <source>
        <dbReference type="ARBA" id="ARBA00022753"/>
    </source>
</evidence>
<name>A0A8B7PBN7_HYAAZ</name>
<dbReference type="GO" id="GO:0005085">
    <property type="term" value="F:guanyl-nucleotide exchange factor activity"/>
    <property type="evidence" value="ECO:0007669"/>
    <property type="project" value="TreeGrafter"/>
</dbReference>
<dbReference type="PANTHER" id="PTHR13401:SF2">
    <property type="entry name" value="RAGULATOR COMPLEX PROTEIN LAMTOR1"/>
    <property type="match status" value="1"/>
</dbReference>
<organism evidence="13 14">
    <name type="scientific">Hyalella azteca</name>
    <name type="common">Amphipod</name>
    <dbReference type="NCBI Taxonomy" id="294128"/>
    <lineage>
        <taxon>Eukaryota</taxon>
        <taxon>Metazoa</taxon>
        <taxon>Ecdysozoa</taxon>
        <taxon>Arthropoda</taxon>
        <taxon>Crustacea</taxon>
        <taxon>Multicrustacea</taxon>
        <taxon>Malacostraca</taxon>
        <taxon>Eumalacostraca</taxon>
        <taxon>Peracarida</taxon>
        <taxon>Amphipoda</taxon>
        <taxon>Senticaudata</taxon>
        <taxon>Talitrida</taxon>
        <taxon>Talitroidea</taxon>
        <taxon>Hyalellidae</taxon>
        <taxon>Hyalella</taxon>
    </lineage>
</organism>
<dbReference type="GO" id="GO:0031902">
    <property type="term" value="C:late endosome membrane"/>
    <property type="evidence" value="ECO:0007669"/>
    <property type="project" value="UniProtKB-SubCell"/>
</dbReference>
<feature type="compositionally biased region" description="Acidic residues" evidence="12">
    <location>
        <begin position="16"/>
        <end position="26"/>
    </location>
</feature>
<dbReference type="CTD" id="55004"/>
<keyword evidence="5" id="KW-0519">Myristate</keyword>